<evidence type="ECO:0000313" key="3">
    <source>
        <dbReference type="Proteomes" id="UP000070572"/>
    </source>
</evidence>
<dbReference type="PANTHER" id="PTHR47396">
    <property type="entry name" value="TYPE I RESTRICTION ENZYME ECOKI R PROTEIN"/>
    <property type="match status" value="1"/>
</dbReference>
<evidence type="ECO:0000313" key="2">
    <source>
        <dbReference type="EMBL" id="KXB80671.1"/>
    </source>
</evidence>
<name>A0AB34WZB7_9ACTO</name>
<dbReference type="InterPro" id="IPR027417">
    <property type="entry name" value="P-loop_NTPase"/>
</dbReference>
<comment type="caution">
    <text evidence="2">The sequence shown here is derived from an EMBL/GenBank/DDBJ whole genome shotgun (WGS) entry which is preliminary data.</text>
</comment>
<feature type="domain" description="Helicase/UvrB N-terminal" evidence="1">
    <location>
        <begin position="3"/>
        <end position="221"/>
    </location>
</feature>
<dbReference type="SUPFAM" id="SSF52540">
    <property type="entry name" value="P-loop containing nucleoside triphosphate hydrolases"/>
    <property type="match status" value="1"/>
</dbReference>
<dbReference type="GO" id="GO:0003677">
    <property type="term" value="F:DNA binding"/>
    <property type="evidence" value="ECO:0007669"/>
    <property type="project" value="InterPro"/>
</dbReference>
<gene>
    <name evidence="2" type="ORF">HMPREF1862_00978</name>
</gene>
<dbReference type="InterPro" id="IPR050742">
    <property type="entry name" value="Helicase_Restrict-Modif_Enz"/>
</dbReference>
<dbReference type="EMBL" id="LSDN01000014">
    <property type="protein sequence ID" value="KXB80671.1"/>
    <property type="molecule type" value="Genomic_DNA"/>
</dbReference>
<sequence length="858" mass="95836">MRYTLKDYQQQVVSQVLRQLDMAHEIYHSRAATSQFSLSAATGSGKTVMAAAIIEALFFGNADMNFDPDKGAVVLWFSDDPSLNEQSRARITAASPELGSRMRVVEATFAEPELRPGYVYFLNAQKLSKNSRLVRGAKTDEEQEINMMFSRPDLQQATFYDVLNNTLTNPEVTLYMVLDEAHRGMGKPAKERNTIVQRLINGQNASQPIPIVLGISATIERFTQAMQSVEANERIALPAVTVDPRDVQASGLLKDDVVLNIPSESGSFDTLLLRRGVEKLKASTAAWDAYIEAQGEATSVKPLMVVQVPDKSSKDLFTRIWDTVYETWPELPRDAFANVFGEHSDIELGPWVIPYIEPHRVQDNMGVRVLLAKTAITNGWDCPRAEVMVSFRPAKDRTHITQLLGRMIRTPLARRIPGNELLNSVDCLLPFFDKNTASAVIKSLVEGGSEEDGIGVAGKRVLLDPVTLTRNPNLDSRVFSAFEELPGMTIPQFLSKPIPRCTAIAAALSKDGIIEDCIAKTNEKLCAALDGYALQFEEKVQEAREDVTTMSGEELRVKVDSSKIEYHKSFKLTADPRALEDSYRVATRSLSKQLCSAYVDHLVSIDEDDDKLLDAHIKVAALGIVPEIVERVETEATFIARELLESTRVERKNLSDADQSIYARFEAQAALPERTGIVLPDQAHTDARIVKDDGTEMELPTDNMHLLVEENGEYPYLLNDWETRVLKTEKQRRGFKGWYRNPERAGADSLAIAYEENKQWKALRPDFLFFADDGQGSIAVDIVDPHGYHLADALPKLRGLVSYAREYVGVYRRIEAVAKINDDQLRVLDLTIPAVQEAIMNAEDAAMLYRSPCANDYQ</sequence>
<dbReference type="GO" id="GO:0005524">
    <property type="term" value="F:ATP binding"/>
    <property type="evidence" value="ECO:0007669"/>
    <property type="project" value="InterPro"/>
</dbReference>
<dbReference type="GO" id="GO:0005829">
    <property type="term" value="C:cytosol"/>
    <property type="evidence" value="ECO:0007669"/>
    <property type="project" value="TreeGrafter"/>
</dbReference>
<protein>
    <submittedName>
        <fullName evidence="2">Type III restriction enzyme, res subunit</fullName>
    </submittedName>
</protein>
<reference evidence="2 3" key="1">
    <citation type="submission" date="2016-01" db="EMBL/GenBank/DDBJ databases">
        <authorList>
            <person name="Mitreva M."/>
            <person name="Pepin K.H."/>
            <person name="Mihindukulasuriya K.A."/>
            <person name="Fulton R."/>
            <person name="Fronick C."/>
            <person name="O'Laughlin M."/>
            <person name="Miner T."/>
            <person name="Herter B."/>
            <person name="Rosa B.A."/>
            <person name="Cordes M."/>
            <person name="Tomlinson C."/>
            <person name="Wollam A."/>
            <person name="Palsikar V.B."/>
            <person name="Mardis E.R."/>
            <person name="Wilson R.K."/>
        </authorList>
    </citation>
    <scope>NUCLEOTIDE SEQUENCE [LARGE SCALE GENOMIC DNA]</scope>
    <source>
        <strain evidence="2 3">DNF00696</strain>
    </source>
</reference>
<dbReference type="RefSeq" id="WP_060920388.1">
    <property type="nucleotide sequence ID" value="NZ_KQ960683.1"/>
</dbReference>
<dbReference type="InterPro" id="IPR006935">
    <property type="entry name" value="Helicase/UvrB_N"/>
</dbReference>
<dbReference type="Pfam" id="PF04851">
    <property type="entry name" value="ResIII"/>
    <property type="match status" value="1"/>
</dbReference>
<dbReference type="PANTHER" id="PTHR47396:SF1">
    <property type="entry name" value="ATP-DEPENDENT HELICASE IRC3-RELATED"/>
    <property type="match status" value="1"/>
</dbReference>
<organism evidence="2 3">
    <name type="scientific">Varibaculum cambriense</name>
    <dbReference type="NCBI Taxonomy" id="184870"/>
    <lineage>
        <taxon>Bacteria</taxon>
        <taxon>Bacillati</taxon>
        <taxon>Actinomycetota</taxon>
        <taxon>Actinomycetes</taxon>
        <taxon>Actinomycetales</taxon>
        <taxon>Actinomycetaceae</taxon>
        <taxon>Varibaculum</taxon>
    </lineage>
</organism>
<dbReference type="Gene3D" id="3.40.50.300">
    <property type="entry name" value="P-loop containing nucleotide triphosphate hydrolases"/>
    <property type="match status" value="2"/>
</dbReference>
<evidence type="ECO:0000259" key="1">
    <source>
        <dbReference type="Pfam" id="PF04851"/>
    </source>
</evidence>
<dbReference type="AlphaFoldDB" id="A0AB34WZB7"/>
<dbReference type="GO" id="GO:0016787">
    <property type="term" value="F:hydrolase activity"/>
    <property type="evidence" value="ECO:0007669"/>
    <property type="project" value="InterPro"/>
</dbReference>
<dbReference type="Proteomes" id="UP000070572">
    <property type="component" value="Unassembled WGS sequence"/>
</dbReference>
<accession>A0AB34WZB7</accession>
<proteinExistence type="predicted"/>